<dbReference type="PANTHER" id="PTHR37162:SF10">
    <property type="entry name" value="DUF4371 DOMAIN-CONTAINING PROTEIN"/>
    <property type="match status" value="1"/>
</dbReference>
<dbReference type="AlphaFoldDB" id="A0A8S1BC54"/>
<organism evidence="1 2">
    <name type="scientific">Arctia plantaginis</name>
    <name type="common">Wood tiger moth</name>
    <name type="synonym">Phalaena plantaginis</name>
    <dbReference type="NCBI Taxonomy" id="874455"/>
    <lineage>
        <taxon>Eukaryota</taxon>
        <taxon>Metazoa</taxon>
        <taxon>Ecdysozoa</taxon>
        <taxon>Arthropoda</taxon>
        <taxon>Hexapoda</taxon>
        <taxon>Insecta</taxon>
        <taxon>Pterygota</taxon>
        <taxon>Neoptera</taxon>
        <taxon>Endopterygota</taxon>
        <taxon>Lepidoptera</taxon>
        <taxon>Glossata</taxon>
        <taxon>Ditrysia</taxon>
        <taxon>Noctuoidea</taxon>
        <taxon>Erebidae</taxon>
        <taxon>Arctiinae</taxon>
        <taxon>Arctia</taxon>
    </lineage>
</organism>
<evidence type="ECO:0000313" key="1">
    <source>
        <dbReference type="EMBL" id="CAB3259450.1"/>
    </source>
</evidence>
<keyword evidence="2" id="KW-1185">Reference proteome</keyword>
<gene>
    <name evidence="1" type="ORF">APLA_LOCUS17074</name>
</gene>
<comment type="caution">
    <text evidence="1">The sequence shown here is derived from an EMBL/GenBank/DDBJ whole genome shotgun (WGS) entry which is preliminary data.</text>
</comment>
<protein>
    <submittedName>
        <fullName evidence="1">Uncharacterized protein</fullName>
    </submittedName>
</protein>
<reference evidence="1 2" key="1">
    <citation type="submission" date="2020-04" db="EMBL/GenBank/DDBJ databases">
        <authorList>
            <person name="Wallbank WR R."/>
            <person name="Pardo Diaz C."/>
            <person name="Kozak K."/>
            <person name="Martin S."/>
            <person name="Jiggins C."/>
            <person name="Moest M."/>
            <person name="Warren A I."/>
            <person name="Byers J.R.P. K."/>
            <person name="Montejo-Kovacevich G."/>
            <person name="Yen C E."/>
        </authorList>
    </citation>
    <scope>NUCLEOTIDE SEQUENCE [LARGE SCALE GENOMIC DNA]</scope>
</reference>
<proteinExistence type="predicted"/>
<name>A0A8S1BC54_ARCPL</name>
<dbReference type="Proteomes" id="UP000494106">
    <property type="component" value="Unassembled WGS sequence"/>
</dbReference>
<dbReference type="PANTHER" id="PTHR37162">
    <property type="entry name" value="HAT FAMILY DIMERISATION DOMAINCONTAINING PROTEIN-RELATED"/>
    <property type="match status" value="1"/>
</dbReference>
<dbReference type="OrthoDB" id="8065135at2759"/>
<dbReference type="EMBL" id="CADEBC010000610">
    <property type="protein sequence ID" value="CAB3259450.1"/>
    <property type="molecule type" value="Genomic_DNA"/>
</dbReference>
<evidence type="ECO:0000313" key="2">
    <source>
        <dbReference type="Proteomes" id="UP000494106"/>
    </source>
</evidence>
<sequence>MSDVKSVILTAKVVASCGDNANVNFGGAARRGTNNVLTKLQSSLKNPFIGIGCGAHVIHNALKSAADRLSFDYVIYCEDIFLFYIYTIRAEALKEFWAEPETEYQQMLGYSKTRWLALMPALERVLKMYQPLKNYFLSIEKCPLLLL</sequence>
<accession>A0A8S1BC54</accession>